<keyword evidence="1" id="KW-0175">Coiled coil</keyword>
<reference evidence="2" key="1">
    <citation type="journal article" date="2012" name="J. Microbiol. Biotechnol.">
        <title>Ramlibacter ginsenosidimutans sp. nov., with ginsenoside-converting activity.</title>
        <authorList>
            <person name="Wang L."/>
            <person name="An D.S."/>
            <person name="Kim S.G."/>
            <person name="Jin F.X."/>
            <person name="Kim S.C."/>
            <person name="Lee S.T."/>
            <person name="Im W.T."/>
        </authorList>
    </citation>
    <scope>NUCLEOTIDE SEQUENCE</scope>
    <source>
        <strain evidence="2">KACC 17527</strain>
    </source>
</reference>
<evidence type="ECO:0000256" key="1">
    <source>
        <dbReference type="SAM" id="Coils"/>
    </source>
</evidence>
<proteinExistence type="predicted"/>
<dbReference type="RefSeq" id="WP_201166332.1">
    <property type="nucleotide sequence ID" value="NZ_JAEPWM010000001.1"/>
</dbReference>
<name>A0A934TPN7_9BURK</name>
<feature type="coiled-coil region" evidence="1">
    <location>
        <begin position="12"/>
        <end position="65"/>
    </location>
</feature>
<reference evidence="2" key="2">
    <citation type="submission" date="2021-01" db="EMBL/GenBank/DDBJ databases">
        <authorList>
            <person name="Kang M."/>
        </authorList>
    </citation>
    <scope>NUCLEOTIDE SEQUENCE</scope>
    <source>
        <strain evidence="2">KACC 17527</strain>
    </source>
</reference>
<protein>
    <submittedName>
        <fullName evidence="2">Uncharacterized protein</fullName>
    </submittedName>
</protein>
<sequence length="69" mass="7635">MYESGQSDIPSREEMRKALARLDEALARHAKEVPLAGSDAADPALEALQRSVQIMRLEAERLRALLACD</sequence>
<dbReference type="AlphaFoldDB" id="A0A934TPN7"/>
<comment type="caution">
    <text evidence="2">The sequence shown here is derived from an EMBL/GenBank/DDBJ whole genome shotgun (WGS) entry which is preliminary data.</text>
</comment>
<organism evidence="2 3">
    <name type="scientific">Ramlibacter ginsenosidimutans</name>
    <dbReference type="NCBI Taxonomy" id="502333"/>
    <lineage>
        <taxon>Bacteria</taxon>
        <taxon>Pseudomonadati</taxon>
        <taxon>Pseudomonadota</taxon>
        <taxon>Betaproteobacteria</taxon>
        <taxon>Burkholderiales</taxon>
        <taxon>Comamonadaceae</taxon>
        <taxon>Ramlibacter</taxon>
    </lineage>
</organism>
<keyword evidence="3" id="KW-1185">Reference proteome</keyword>
<accession>A0A934TPN7</accession>
<evidence type="ECO:0000313" key="2">
    <source>
        <dbReference type="EMBL" id="MBK6004965.1"/>
    </source>
</evidence>
<gene>
    <name evidence="2" type="ORF">JJB11_02570</name>
</gene>
<evidence type="ECO:0000313" key="3">
    <source>
        <dbReference type="Proteomes" id="UP000630528"/>
    </source>
</evidence>
<dbReference type="EMBL" id="JAEPWM010000001">
    <property type="protein sequence ID" value="MBK6004965.1"/>
    <property type="molecule type" value="Genomic_DNA"/>
</dbReference>
<dbReference type="Proteomes" id="UP000630528">
    <property type="component" value="Unassembled WGS sequence"/>
</dbReference>